<evidence type="ECO:0000313" key="2">
    <source>
        <dbReference type="EMBL" id="MUL36961.1"/>
    </source>
</evidence>
<dbReference type="EMBL" id="NAPY01000015">
    <property type="protein sequence ID" value="MUL36961.1"/>
    <property type="molecule type" value="Genomic_DNA"/>
</dbReference>
<reference evidence="2 3" key="1">
    <citation type="journal article" date="2019" name="Front. Microbiol.">
        <title>Genomic Features for Desiccation Tolerance and Sugar Biosynthesis in the Extremophile Gloeocapsopsis sp. UTEX B3054.</title>
        <authorList>
            <person name="Urrejola C."/>
            <person name="Alcorta J."/>
            <person name="Salas L."/>
            <person name="Vasquez M."/>
            <person name="Polz M.F."/>
            <person name="Vicuna R."/>
            <person name="Diez B."/>
        </authorList>
    </citation>
    <scope>NUCLEOTIDE SEQUENCE [LARGE SCALE GENOMIC DNA]</scope>
    <source>
        <strain evidence="2 3">1H9</strain>
    </source>
</reference>
<keyword evidence="1" id="KW-1133">Transmembrane helix</keyword>
<dbReference type="AlphaFoldDB" id="A0A6N8FVJ2"/>
<gene>
    <name evidence="2" type="ORF">BWI75_11545</name>
</gene>
<accession>A0A6N8FVJ2</accession>
<keyword evidence="3" id="KW-1185">Reference proteome</keyword>
<feature type="transmembrane region" description="Helical" evidence="1">
    <location>
        <begin position="234"/>
        <end position="255"/>
    </location>
</feature>
<name>A0A6N8FVJ2_9CHRO</name>
<dbReference type="OrthoDB" id="496028at2"/>
<sequence length="277" mass="31286">MNIYVQSRGDAPDYDYCWQPEVPYILKKSRIHELIQSESPSVILARFDGNLLLLVTSLESSERKDFQGRTIRNSVAWVGEDTEENETKLRAIASCALRDELRENLRAEIDHAVTLGGDYGFQVNFDMLTHLAIEEVINVYDFPANLDKKLGKNSKQQRDELAYELEQHQLPSDNAPLLVVTGIKSESTLIQAGVWRGLSNLVQAGGWKDPYKKSYSSEKTIANSNQKNQKNNNLVLLILLLVGIAIAILLLLLIAETNLQSQPELKPTSQYISYCYK</sequence>
<protein>
    <submittedName>
        <fullName evidence="2">Uncharacterized protein</fullName>
    </submittedName>
</protein>
<keyword evidence="1" id="KW-0812">Transmembrane</keyword>
<dbReference type="Proteomes" id="UP000441797">
    <property type="component" value="Unassembled WGS sequence"/>
</dbReference>
<organism evidence="2 3">
    <name type="scientific">Gloeocapsopsis dulcis AAB1 = 1H9</name>
    <dbReference type="NCBI Taxonomy" id="1433147"/>
    <lineage>
        <taxon>Bacteria</taxon>
        <taxon>Bacillati</taxon>
        <taxon>Cyanobacteriota</taxon>
        <taxon>Cyanophyceae</taxon>
        <taxon>Oscillatoriophycideae</taxon>
        <taxon>Chroococcales</taxon>
        <taxon>Chroococcaceae</taxon>
        <taxon>Gloeocapsopsis</taxon>
        <taxon>Gloeocapsopsis dulcis</taxon>
    </lineage>
</organism>
<evidence type="ECO:0000313" key="3">
    <source>
        <dbReference type="Proteomes" id="UP000441797"/>
    </source>
</evidence>
<proteinExistence type="predicted"/>
<keyword evidence="1" id="KW-0472">Membrane</keyword>
<comment type="caution">
    <text evidence="2">The sequence shown here is derived from an EMBL/GenBank/DDBJ whole genome shotgun (WGS) entry which is preliminary data.</text>
</comment>
<evidence type="ECO:0000256" key="1">
    <source>
        <dbReference type="SAM" id="Phobius"/>
    </source>
</evidence>
<dbReference type="RefSeq" id="WP_105218570.1">
    <property type="nucleotide sequence ID" value="NZ_CAWNSU010000128.1"/>
</dbReference>